<comment type="caution">
    <text evidence="2">The sequence shown here is derived from an EMBL/GenBank/DDBJ whole genome shotgun (WGS) entry which is preliminary data.</text>
</comment>
<dbReference type="Proteomes" id="UP001196413">
    <property type="component" value="Unassembled WGS sequence"/>
</dbReference>
<feature type="region of interest" description="Disordered" evidence="1">
    <location>
        <begin position="1"/>
        <end position="23"/>
    </location>
</feature>
<reference evidence="2" key="1">
    <citation type="submission" date="2021-06" db="EMBL/GenBank/DDBJ databases">
        <title>Parelaphostrongylus tenuis whole genome reference sequence.</title>
        <authorList>
            <person name="Garwood T.J."/>
            <person name="Larsen P.A."/>
            <person name="Fountain-Jones N.M."/>
            <person name="Garbe J.R."/>
            <person name="Macchietto M.G."/>
            <person name="Kania S.A."/>
            <person name="Gerhold R.W."/>
            <person name="Richards J.E."/>
            <person name="Wolf T.M."/>
        </authorList>
    </citation>
    <scope>NUCLEOTIDE SEQUENCE</scope>
    <source>
        <strain evidence="2">MNPRO001-30</strain>
        <tissue evidence="2">Meninges</tissue>
    </source>
</reference>
<accession>A0AAD5QYX6</accession>
<keyword evidence="3" id="KW-1185">Reference proteome</keyword>
<name>A0AAD5QYX6_PARTN</name>
<evidence type="ECO:0000313" key="2">
    <source>
        <dbReference type="EMBL" id="KAJ1366299.1"/>
    </source>
</evidence>
<evidence type="ECO:0000256" key="1">
    <source>
        <dbReference type="SAM" id="MobiDB-lite"/>
    </source>
</evidence>
<sequence>MTSPSIDSSGDGRGGINDEDLPGRNIFLASFEGTLGYLRLHKGNQTQTTRDPMDLGDQYEPRTIKLDNTPQSLVALLNRSTFRNK</sequence>
<dbReference type="AlphaFoldDB" id="A0AAD5QYX6"/>
<dbReference type="EMBL" id="JAHQIW010005521">
    <property type="protein sequence ID" value="KAJ1366299.1"/>
    <property type="molecule type" value="Genomic_DNA"/>
</dbReference>
<organism evidence="2 3">
    <name type="scientific">Parelaphostrongylus tenuis</name>
    <name type="common">Meningeal worm</name>
    <dbReference type="NCBI Taxonomy" id="148309"/>
    <lineage>
        <taxon>Eukaryota</taxon>
        <taxon>Metazoa</taxon>
        <taxon>Ecdysozoa</taxon>
        <taxon>Nematoda</taxon>
        <taxon>Chromadorea</taxon>
        <taxon>Rhabditida</taxon>
        <taxon>Rhabditina</taxon>
        <taxon>Rhabditomorpha</taxon>
        <taxon>Strongyloidea</taxon>
        <taxon>Metastrongylidae</taxon>
        <taxon>Parelaphostrongylus</taxon>
    </lineage>
</organism>
<gene>
    <name evidence="2" type="ORF">KIN20_026928</name>
</gene>
<evidence type="ECO:0000313" key="3">
    <source>
        <dbReference type="Proteomes" id="UP001196413"/>
    </source>
</evidence>
<proteinExistence type="predicted"/>
<protein>
    <submittedName>
        <fullName evidence="2">Uncharacterized protein</fullName>
    </submittedName>
</protein>